<evidence type="ECO:0000313" key="13">
    <source>
        <dbReference type="EMBL" id="CAB4626409.1"/>
    </source>
</evidence>
<evidence type="ECO:0000256" key="2">
    <source>
        <dbReference type="ARBA" id="ARBA00022475"/>
    </source>
</evidence>
<gene>
    <name evidence="13" type="ORF">UFOPK1908_01200</name>
</gene>
<protein>
    <submittedName>
        <fullName evidence="13">Unannotated protein</fullName>
    </submittedName>
</protein>
<dbReference type="PANTHER" id="PTHR35457:SF1">
    <property type="entry name" value="HEME A SYNTHASE"/>
    <property type="match status" value="1"/>
</dbReference>
<name>A0A6J6IQ91_9ZZZZ</name>
<keyword evidence="10" id="KW-1015">Disulfide bond</keyword>
<evidence type="ECO:0000256" key="12">
    <source>
        <dbReference type="SAM" id="Phobius"/>
    </source>
</evidence>
<dbReference type="InterPro" id="IPR050450">
    <property type="entry name" value="COX15/CtaA_HemeA_synthase"/>
</dbReference>
<evidence type="ECO:0000256" key="5">
    <source>
        <dbReference type="ARBA" id="ARBA00022989"/>
    </source>
</evidence>
<accession>A0A6J6IQ91</accession>
<evidence type="ECO:0000256" key="10">
    <source>
        <dbReference type="ARBA" id="ARBA00023157"/>
    </source>
</evidence>
<feature type="transmembrane region" description="Helical" evidence="12">
    <location>
        <begin position="215"/>
        <end position="238"/>
    </location>
</feature>
<feature type="transmembrane region" description="Helical" evidence="12">
    <location>
        <begin position="70"/>
        <end position="90"/>
    </location>
</feature>
<keyword evidence="5 12" id="KW-1133">Transmembrane helix</keyword>
<reference evidence="13" key="1">
    <citation type="submission" date="2020-05" db="EMBL/GenBank/DDBJ databases">
        <authorList>
            <person name="Chiriac C."/>
            <person name="Salcher M."/>
            <person name="Ghai R."/>
            <person name="Kavagutti S V."/>
        </authorList>
    </citation>
    <scope>NUCLEOTIDE SEQUENCE</scope>
</reference>
<evidence type="ECO:0000256" key="1">
    <source>
        <dbReference type="ARBA" id="ARBA00004141"/>
    </source>
</evidence>
<proteinExistence type="predicted"/>
<evidence type="ECO:0000256" key="7">
    <source>
        <dbReference type="ARBA" id="ARBA00023004"/>
    </source>
</evidence>
<comment type="subcellular location">
    <subcellularLocation>
        <location evidence="1">Membrane</location>
        <topology evidence="1">Multi-pass membrane protein</topology>
    </subcellularLocation>
</comment>
<evidence type="ECO:0000256" key="4">
    <source>
        <dbReference type="ARBA" id="ARBA00022723"/>
    </source>
</evidence>
<keyword evidence="8" id="KW-0350">Heme biosynthesis</keyword>
<feature type="transmembrane region" description="Helical" evidence="12">
    <location>
        <begin position="12"/>
        <end position="32"/>
    </location>
</feature>
<feature type="transmembrane region" description="Helical" evidence="12">
    <location>
        <begin position="102"/>
        <end position="127"/>
    </location>
</feature>
<dbReference type="Pfam" id="PF02628">
    <property type="entry name" value="COX15-CtaA"/>
    <property type="match status" value="1"/>
</dbReference>
<dbReference type="GO" id="GO:0016491">
    <property type="term" value="F:oxidoreductase activity"/>
    <property type="evidence" value="ECO:0007669"/>
    <property type="project" value="UniProtKB-KW"/>
</dbReference>
<feature type="transmembrane region" description="Helical" evidence="12">
    <location>
        <begin position="250"/>
        <end position="269"/>
    </location>
</feature>
<keyword evidence="4" id="KW-0479">Metal-binding</keyword>
<keyword evidence="9 12" id="KW-0472">Membrane</keyword>
<evidence type="ECO:0000256" key="8">
    <source>
        <dbReference type="ARBA" id="ARBA00023133"/>
    </source>
</evidence>
<keyword evidence="3 12" id="KW-0812">Transmembrane</keyword>
<comment type="pathway">
    <text evidence="11">Porphyrin-containing compound metabolism.</text>
</comment>
<evidence type="ECO:0000256" key="3">
    <source>
        <dbReference type="ARBA" id="ARBA00022692"/>
    </source>
</evidence>
<evidence type="ECO:0000256" key="9">
    <source>
        <dbReference type="ARBA" id="ARBA00023136"/>
    </source>
</evidence>
<feature type="transmembrane region" description="Helical" evidence="12">
    <location>
        <begin position="174"/>
        <end position="195"/>
    </location>
</feature>
<dbReference type="AlphaFoldDB" id="A0A6J6IQ91"/>
<dbReference type="EMBL" id="CAEZVB010000067">
    <property type="protein sequence ID" value="CAB4626409.1"/>
    <property type="molecule type" value="Genomic_DNA"/>
</dbReference>
<keyword evidence="2" id="KW-1003">Cell membrane</keyword>
<dbReference type="GO" id="GO:0046872">
    <property type="term" value="F:metal ion binding"/>
    <property type="evidence" value="ECO:0007669"/>
    <property type="project" value="UniProtKB-KW"/>
</dbReference>
<evidence type="ECO:0000256" key="6">
    <source>
        <dbReference type="ARBA" id="ARBA00023002"/>
    </source>
</evidence>
<dbReference type="PANTHER" id="PTHR35457">
    <property type="entry name" value="HEME A SYNTHASE"/>
    <property type="match status" value="1"/>
</dbReference>
<keyword evidence="6" id="KW-0560">Oxidoreductase</keyword>
<sequence>MSQRAGKKTRRIYVANLVAQAAIVVTGVTVRLTGSGLGCPTWPECIEGSYTPTARQEEEWHKIVEFGNRTLTFILVILAVAALVAAFVDQRNRVRKGGRRRGVLLALATIPFLGTFAQAILGGITVLTGLSPITVALHLLLSMALIAGCAALVIRSGDEGDAPLTLLVRKEIRVLTWVLLAVTALVIVIGTVVTGSGPHSGDSKAENRFSFDPRVVSWLHADVVILFIGLTIALLLALHLTKAPTQVMRLVWVLIAISLLQAALGYTQYFTGLPIVLVLLHVSGATVLWITMLFIPGRERVRDAVNV</sequence>
<dbReference type="InterPro" id="IPR003780">
    <property type="entry name" value="COX15/CtaA_fam"/>
</dbReference>
<evidence type="ECO:0000256" key="11">
    <source>
        <dbReference type="ARBA" id="ARBA00023444"/>
    </source>
</evidence>
<dbReference type="GO" id="GO:0006784">
    <property type="term" value="P:heme A biosynthetic process"/>
    <property type="evidence" value="ECO:0007669"/>
    <property type="project" value="InterPro"/>
</dbReference>
<dbReference type="GO" id="GO:0016020">
    <property type="term" value="C:membrane"/>
    <property type="evidence" value="ECO:0007669"/>
    <property type="project" value="UniProtKB-SubCell"/>
</dbReference>
<organism evidence="13">
    <name type="scientific">freshwater metagenome</name>
    <dbReference type="NCBI Taxonomy" id="449393"/>
    <lineage>
        <taxon>unclassified sequences</taxon>
        <taxon>metagenomes</taxon>
        <taxon>ecological metagenomes</taxon>
    </lineage>
</organism>
<feature type="transmembrane region" description="Helical" evidence="12">
    <location>
        <begin position="275"/>
        <end position="295"/>
    </location>
</feature>
<keyword evidence="7" id="KW-0408">Iron</keyword>
<feature type="transmembrane region" description="Helical" evidence="12">
    <location>
        <begin position="133"/>
        <end position="154"/>
    </location>
</feature>